<evidence type="ECO:0000313" key="1">
    <source>
        <dbReference type="EnsemblProtists" id="HpaP812036"/>
    </source>
</evidence>
<dbReference type="InParanoid" id="M4BZL3"/>
<sequence>MAPRIRPTTIVQVTILIIEVKLLGSDSIASPDLIFSETMCVIPNLGRALMRRGPLPRIARITTVFRKDPQRSASFRG</sequence>
<accession>M4BZL3</accession>
<name>M4BZL3_HYAAE</name>
<dbReference type="AlphaFoldDB" id="M4BZL3"/>
<dbReference type="HOGENOM" id="CLU_2643270_0_0_1"/>
<reference evidence="1" key="2">
    <citation type="submission" date="2015-06" db="UniProtKB">
        <authorList>
            <consortium name="EnsemblProtists"/>
        </authorList>
    </citation>
    <scope>IDENTIFICATION</scope>
    <source>
        <strain evidence="1">Emoy2</strain>
    </source>
</reference>
<keyword evidence="2" id="KW-1185">Reference proteome</keyword>
<reference evidence="2" key="1">
    <citation type="journal article" date="2010" name="Science">
        <title>Signatures of adaptation to obligate biotrophy in the Hyaloperonospora arabidopsidis genome.</title>
        <authorList>
            <person name="Baxter L."/>
            <person name="Tripathy S."/>
            <person name="Ishaque N."/>
            <person name="Boot N."/>
            <person name="Cabral A."/>
            <person name="Kemen E."/>
            <person name="Thines M."/>
            <person name="Ah-Fong A."/>
            <person name="Anderson R."/>
            <person name="Badejoko W."/>
            <person name="Bittner-Eddy P."/>
            <person name="Boore J.L."/>
            <person name="Chibucos M.C."/>
            <person name="Coates M."/>
            <person name="Dehal P."/>
            <person name="Delehaunty K."/>
            <person name="Dong S."/>
            <person name="Downton P."/>
            <person name="Dumas B."/>
            <person name="Fabro G."/>
            <person name="Fronick C."/>
            <person name="Fuerstenberg S.I."/>
            <person name="Fulton L."/>
            <person name="Gaulin E."/>
            <person name="Govers F."/>
            <person name="Hughes L."/>
            <person name="Humphray S."/>
            <person name="Jiang R.H."/>
            <person name="Judelson H."/>
            <person name="Kamoun S."/>
            <person name="Kyung K."/>
            <person name="Meijer H."/>
            <person name="Minx P."/>
            <person name="Morris P."/>
            <person name="Nelson J."/>
            <person name="Phuntumart V."/>
            <person name="Qutob D."/>
            <person name="Rehmany A."/>
            <person name="Rougon-Cardoso A."/>
            <person name="Ryden P."/>
            <person name="Torto-Alalibo T."/>
            <person name="Studholme D."/>
            <person name="Wang Y."/>
            <person name="Win J."/>
            <person name="Wood J."/>
            <person name="Clifton S.W."/>
            <person name="Rogers J."/>
            <person name="Van den Ackerveken G."/>
            <person name="Jones J.D."/>
            <person name="McDowell J.M."/>
            <person name="Beynon J."/>
            <person name="Tyler B.M."/>
        </authorList>
    </citation>
    <scope>NUCLEOTIDE SEQUENCE [LARGE SCALE GENOMIC DNA]</scope>
    <source>
        <strain evidence="2">Emoy2</strain>
    </source>
</reference>
<protein>
    <submittedName>
        <fullName evidence="1">Uncharacterized protein</fullName>
    </submittedName>
</protein>
<dbReference type="EMBL" id="JH598063">
    <property type="status" value="NOT_ANNOTATED_CDS"/>
    <property type="molecule type" value="Genomic_DNA"/>
</dbReference>
<proteinExistence type="predicted"/>
<dbReference type="Proteomes" id="UP000011713">
    <property type="component" value="Unassembled WGS sequence"/>
</dbReference>
<dbReference type="VEuPathDB" id="FungiDB:HpaG812036"/>
<evidence type="ECO:0000313" key="2">
    <source>
        <dbReference type="Proteomes" id="UP000011713"/>
    </source>
</evidence>
<organism evidence="1 2">
    <name type="scientific">Hyaloperonospora arabidopsidis (strain Emoy2)</name>
    <name type="common">Downy mildew agent</name>
    <name type="synonym">Peronospora arabidopsidis</name>
    <dbReference type="NCBI Taxonomy" id="559515"/>
    <lineage>
        <taxon>Eukaryota</taxon>
        <taxon>Sar</taxon>
        <taxon>Stramenopiles</taxon>
        <taxon>Oomycota</taxon>
        <taxon>Peronosporomycetes</taxon>
        <taxon>Peronosporales</taxon>
        <taxon>Peronosporaceae</taxon>
        <taxon>Hyaloperonospora</taxon>
    </lineage>
</organism>
<dbReference type="EnsemblProtists" id="HpaT812036">
    <property type="protein sequence ID" value="HpaP812036"/>
    <property type="gene ID" value="HpaG812036"/>
</dbReference>